<feature type="region of interest" description="Disordered" evidence="6">
    <location>
        <begin position="1"/>
        <end position="38"/>
    </location>
</feature>
<evidence type="ECO:0000256" key="5">
    <source>
        <dbReference type="ARBA" id="ARBA00039902"/>
    </source>
</evidence>
<evidence type="ECO:0000256" key="1">
    <source>
        <dbReference type="ARBA" id="ARBA00022553"/>
    </source>
</evidence>
<feature type="region of interest" description="Disordered" evidence="6">
    <location>
        <begin position="465"/>
        <end position="535"/>
    </location>
</feature>
<feature type="domain" description="CP-type G" evidence="7">
    <location>
        <begin position="148"/>
        <end position="345"/>
    </location>
</feature>
<dbReference type="InterPro" id="IPR027417">
    <property type="entry name" value="P-loop_NTPase"/>
</dbReference>
<proteinExistence type="predicted"/>
<dbReference type="PANTHER" id="PTHR45709:SF3">
    <property type="entry name" value="GUANINE NUCLEOTIDE-BINDING PROTEIN-LIKE 1"/>
    <property type="match status" value="1"/>
</dbReference>
<dbReference type="GO" id="GO:0005525">
    <property type="term" value="F:GTP binding"/>
    <property type="evidence" value="ECO:0007669"/>
    <property type="project" value="UniProtKB-KW"/>
</dbReference>
<name>A0A813DWA4_POLGL</name>
<evidence type="ECO:0000256" key="2">
    <source>
        <dbReference type="ARBA" id="ARBA00022741"/>
    </source>
</evidence>
<keyword evidence="9" id="KW-1185">Reference proteome</keyword>
<dbReference type="AlphaFoldDB" id="A0A813DWA4"/>
<dbReference type="Proteomes" id="UP000654075">
    <property type="component" value="Unassembled WGS sequence"/>
</dbReference>
<organism evidence="8 9">
    <name type="scientific">Polarella glacialis</name>
    <name type="common">Dinoflagellate</name>
    <dbReference type="NCBI Taxonomy" id="89957"/>
    <lineage>
        <taxon>Eukaryota</taxon>
        <taxon>Sar</taxon>
        <taxon>Alveolata</taxon>
        <taxon>Dinophyceae</taxon>
        <taxon>Suessiales</taxon>
        <taxon>Suessiaceae</taxon>
        <taxon>Polarella</taxon>
    </lineage>
</organism>
<comment type="function">
    <text evidence="4">Possible regulatory or functional link with the histocompatibility cluster.</text>
</comment>
<dbReference type="PANTHER" id="PTHR45709">
    <property type="entry name" value="LARGE SUBUNIT GTPASE 1 HOMOLOG-RELATED"/>
    <property type="match status" value="1"/>
</dbReference>
<evidence type="ECO:0000259" key="7">
    <source>
        <dbReference type="PROSITE" id="PS51721"/>
    </source>
</evidence>
<comment type="caution">
    <text evidence="8">The sequence shown here is derived from an EMBL/GenBank/DDBJ whole genome shotgun (WGS) entry which is preliminary data.</text>
</comment>
<accession>A0A813DWA4</accession>
<evidence type="ECO:0000256" key="6">
    <source>
        <dbReference type="SAM" id="MobiDB-lite"/>
    </source>
</evidence>
<dbReference type="InterPro" id="IPR006073">
    <property type="entry name" value="GTP-bd"/>
</dbReference>
<keyword evidence="2" id="KW-0547">Nucleotide-binding</keyword>
<evidence type="ECO:0000256" key="3">
    <source>
        <dbReference type="ARBA" id="ARBA00023134"/>
    </source>
</evidence>
<dbReference type="OMA" id="CCADIPR"/>
<protein>
    <recommendedName>
        <fullName evidence="5">Guanine nucleotide-binding protein-like 1</fullName>
    </recommendedName>
</protein>
<evidence type="ECO:0000313" key="9">
    <source>
        <dbReference type="Proteomes" id="UP000654075"/>
    </source>
</evidence>
<gene>
    <name evidence="8" type="ORF">PGLA1383_LOCUS12326</name>
</gene>
<keyword evidence="1" id="KW-0597">Phosphoprotein</keyword>
<feature type="compositionally biased region" description="Gly residues" evidence="6">
    <location>
        <begin position="8"/>
        <end position="29"/>
    </location>
</feature>
<dbReference type="InterPro" id="IPR043358">
    <property type="entry name" value="GNL1-like"/>
</dbReference>
<evidence type="ECO:0000313" key="8">
    <source>
        <dbReference type="EMBL" id="CAE8593739.1"/>
    </source>
</evidence>
<feature type="compositionally biased region" description="Low complexity" evidence="6">
    <location>
        <begin position="520"/>
        <end position="535"/>
    </location>
</feature>
<dbReference type="Gene3D" id="3.40.50.300">
    <property type="entry name" value="P-loop containing nucleotide triphosphate hydrolases"/>
    <property type="match status" value="1"/>
</dbReference>
<evidence type="ECO:0000256" key="4">
    <source>
        <dbReference type="ARBA" id="ARBA00037770"/>
    </source>
</evidence>
<reference evidence="8" key="1">
    <citation type="submission" date="2021-02" db="EMBL/GenBank/DDBJ databases">
        <authorList>
            <person name="Dougan E. K."/>
            <person name="Rhodes N."/>
            <person name="Thang M."/>
            <person name="Chan C."/>
        </authorList>
    </citation>
    <scope>NUCLEOTIDE SEQUENCE</scope>
</reference>
<dbReference type="InterPro" id="IPR030378">
    <property type="entry name" value="G_CP_dom"/>
</dbReference>
<dbReference type="PROSITE" id="PS51721">
    <property type="entry name" value="G_CP"/>
    <property type="match status" value="1"/>
</dbReference>
<dbReference type="GO" id="GO:0003924">
    <property type="term" value="F:GTPase activity"/>
    <property type="evidence" value="ECO:0007669"/>
    <property type="project" value="InterPro"/>
</dbReference>
<keyword evidence="3" id="KW-0342">GTP-binding</keyword>
<sequence length="535" mass="57255">MGKKPWGAGRGSGKGATSGKGAGAVGGYAAGKAPAAPGAGPARLETVFGREDGENLLALKADAGRACARAAPAFEAGEHGHLLPYPCVREGVDRPVIAIPLRPAWTEEMGVESLNAQEASYFSSWVSDIYRTHAISELNYFEHNLEVWRQIWRSAFERADIVIIVLDARIPLFHFSQAVFDHVRKTLLKDVVIVLNKADIVPPASIQLWLEFFARHCPGVPLVPFCVPKSGSGRVEQLPCVVELFEALKSCSVLRGAGGARVSAAPFFEHPREEHPAAAPERTPEEFITVVLQGDPNMGKSSIINAVFGRKLVSSSATPGHTKHFQTLFLSRGVCFCDSPGVVCPKLAVPKALQVVFGSYRIAQVREPFHIVRFIAEHCHPPLASILKLAAFRDKDAPKNEPWSPESLCEAYARKKGYFRRGGRTDPRRAAMRLLNDALNGFGDLALCFAPPGVDAAAVAAAAAAAPPRPSWMARRDGSDDEGDHVDRASSGGEGPEESDAASSEAEQKAPVQKARNAFAALDSSDSESEASSGG</sequence>
<dbReference type="Pfam" id="PF01926">
    <property type="entry name" value="MMR_HSR1"/>
    <property type="match status" value="1"/>
</dbReference>
<dbReference type="EMBL" id="CAJNNV010006537">
    <property type="protein sequence ID" value="CAE8593739.1"/>
    <property type="molecule type" value="Genomic_DNA"/>
</dbReference>
<dbReference type="SUPFAM" id="SSF52540">
    <property type="entry name" value="P-loop containing nucleoside triphosphate hydrolases"/>
    <property type="match status" value="1"/>
</dbReference>
<dbReference type="OrthoDB" id="61815at2759"/>